<dbReference type="RefSeq" id="WP_188453772.1">
    <property type="nucleotide sequence ID" value="NZ_BMFR01000001.1"/>
</dbReference>
<protein>
    <submittedName>
        <fullName evidence="1">Uncharacterized protein</fullName>
    </submittedName>
</protein>
<dbReference type="EMBL" id="BMFR01000001">
    <property type="protein sequence ID" value="GGG64573.1"/>
    <property type="molecule type" value="Genomic_DNA"/>
</dbReference>
<gene>
    <name evidence="1" type="ORF">GCM10011398_05220</name>
</gene>
<name>A0A917H1J2_9BACI</name>
<keyword evidence="2" id="KW-1185">Reference proteome</keyword>
<sequence length="97" mass="11193">MNTLTGNAPILPQKKSRILFDDKDIDFGFPVWQEKQIIELWNQNKSIVYIAKTVRRNPHEIFFALYEAQIDGKVSNIGRAFMQSSTLLVPGKEQLNK</sequence>
<evidence type="ECO:0000313" key="1">
    <source>
        <dbReference type="EMBL" id="GGG64573.1"/>
    </source>
</evidence>
<comment type="caution">
    <text evidence="1">The sequence shown here is derived from an EMBL/GenBank/DDBJ whole genome shotgun (WGS) entry which is preliminary data.</text>
</comment>
<evidence type="ECO:0000313" key="2">
    <source>
        <dbReference type="Proteomes" id="UP000622860"/>
    </source>
</evidence>
<proteinExistence type="predicted"/>
<accession>A0A917H1J2</accession>
<reference evidence="1" key="2">
    <citation type="submission" date="2020-09" db="EMBL/GenBank/DDBJ databases">
        <authorList>
            <person name="Sun Q."/>
            <person name="Zhou Y."/>
        </authorList>
    </citation>
    <scope>NUCLEOTIDE SEQUENCE</scope>
    <source>
        <strain evidence="1">CGMCC 1.12754</strain>
    </source>
</reference>
<organism evidence="1 2">
    <name type="scientific">Virgibacillus oceani</name>
    <dbReference type="NCBI Taxonomy" id="1479511"/>
    <lineage>
        <taxon>Bacteria</taxon>
        <taxon>Bacillati</taxon>
        <taxon>Bacillota</taxon>
        <taxon>Bacilli</taxon>
        <taxon>Bacillales</taxon>
        <taxon>Bacillaceae</taxon>
        <taxon>Virgibacillus</taxon>
    </lineage>
</organism>
<reference evidence="1" key="1">
    <citation type="journal article" date="2014" name="Int. J. Syst. Evol. Microbiol.">
        <title>Complete genome sequence of Corynebacterium casei LMG S-19264T (=DSM 44701T), isolated from a smear-ripened cheese.</title>
        <authorList>
            <consortium name="US DOE Joint Genome Institute (JGI-PGF)"/>
            <person name="Walter F."/>
            <person name="Albersmeier A."/>
            <person name="Kalinowski J."/>
            <person name="Ruckert C."/>
        </authorList>
    </citation>
    <scope>NUCLEOTIDE SEQUENCE</scope>
    <source>
        <strain evidence="1">CGMCC 1.12754</strain>
    </source>
</reference>
<dbReference type="AlphaFoldDB" id="A0A917H1J2"/>
<dbReference type="Proteomes" id="UP000622860">
    <property type="component" value="Unassembled WGS sequence"/>
</dbReference>